<organism evidence="4 5">
    <name type="scientific">Vibrio casei</name>
    <dbReference type="NCBI Taxonomy" id="673372"/>
    <lineage>
        <taxon>Bacteria</taxon>
        <taxon>Pseudomonadati</taxon>
        <taxon>Pseudomonadota</taxon>
        <taxon>Gammaproteobacteria</taxon>
        <taxon>Vibrionales</taxon>
        <taxon>Vibrionaceae</taxon>
        <taxon>Vibrio</taxon>
    </lineage>
</organism>
<dbReference type="PRINTS" id="PR00722">
    <property type="entry name" value="CHYMOTRYPSIN"/>
</dbReference>
<dbReference type="AlphaFoldDB" id="A0A368LJK6"/>
<name>A0A368LJK6_9VIBR</name>
<dbReference type="InterPro" id="IPR043504">
    <property type="entry name" value="Peptidase_S1_PA_chymotrypsin"/>
</dbReference>
<dbReference type="GO" id="GO:0006508">
    <property type="term" value="P:proteolysis"/>
    <property type="evidence" value="ECO:0007669"/>
    <property type="project" value="UniProtKB-KW"/>
</dbReference>
<dbReference type="InterPro" id="IPR033116">
    <property type="entry name" value="TRYPSIN_SER"/>
</dbReference>
<dbReference type="GeneID" id="303189785"/>
<dbReference type="InterPro" id="IPR018114">
    <property type="entry name" value="TRYPSIN_HIS"/>
</dbReference>
<evidence type="ECO:0000259" key="3">
    <source>
        <dbReference type="PROSITE" id="PS50240"/>
    </source>
</evidence>
<dbReference type="Pfam" id="PF00089">
    <property type="entry name" value="Trypsin"/>
    <property type="match status" value="1"/>
</dbReference>
<proteinExistence type="predicted"/>
<dbReference type="InterPro" id="IPR020008">
    <property type="entry name" value="GlyGly_CTERM"/>
</dbReference>
<keyword evidence="1" id="KW-1015">Disulfide bond</keyword>
<dbReference type="NCBIfam" id="TIGR03501">
    <property type="entry name" value="GlyGly_CTERM"/>
    <property type="match status" value="1"/>
</dbReference>
<dbReference type="PANTHER" id="PTHR24260">
    <property type="match status" value="1"/>
</dbReference>
<feature type="domain" description="Peptidase S1" evidence="3">
    <location>
        <begin position="40"/>
        <end position="301"/>
    </location>
</feature>
<dbReference type="EMBL" id="QPGL01000002">
    <property type="protein sequence ID" value="RCS70930.1"/>
    <property type="molecule type" value="Genomic_DNA"/>
</dbReference>
<keyword evidence="2" id="KW-0720">Serine protease</keyword>
<keyword evidence="5" id="KW-1185">Reference proteome</keyword>
<evidence type="ECO:0000313" key="4">
    <source>
        <dbReference type="EMBL" id="RCS70930.1"/>
    </source>
</evidence>
<evidence type="ECO:0000256" key="1">
    <source>
        <dbReference type="ARBA" id="ARBA00023157"/>
    </source>
</evidence>
<dbReference type="InterPro" id="IPR051333">
    <property type="entry name" value="CLIP_Serine_Protease"/>
</dbReference>
<evidence type="ECO:0000313" key="5">
    <source>
        <dbReference type="Proteomes" id="UP000252479"/>
    </source>
</evidence>
<accession>A0A368LJK6</accession>
<keyword evidence="2" id="KW-0378">Hydrolase</keyword>
<dbReference type="PROSITE" id="PS50240">
    <property type="entry name" value="TRYPSIN_DOM"/>
    <property type="match status" value="1"/>
</dbReference>
<dbReference type="RefSeq" id="WP_086958664.1">
    <property type="nucleotide sequence ID" value="NZ_FUKS01000007.1"/>
</dbReference>
<sequence>MDLFTSNKQHFNLIGAITIGLMFSPFSLANTEGSAITPYIINGNQAQISHYPYMGLLTLNFLDQSSPNVVTFCGGTLLNEHYVLTAAHCLYASTEEKKEELERLEVAFNIETISSDIFVSNNRYQASEIYYPDTYNNTTLDDDVAIIKLRNPVDLNLIPAASYVKLAPSETYRQPDFPFTLIGYGKIAPDAYVSAGSTNQSDTLKEVSVTYLEPMECESSFADTKISEHQICITGPIMNQLRSGGCQGDSGGPLLFSEGGQLYQAGIVSFGPDFCGRPDIEVQSVFTEVFDYQDWIASVLNGTETAKQKMTATNNMDNSGSDSGGGGSLGWLTMFMLIILEWKRRRNQAVL</sequence>
<dbReference type="CDD" id="cd00190">
    <property type="entry name" value="Tryp_SPc"/>
    <property type="match status" value="1"/>
</dbReference>
<gene>
    <name evidence="4" type="ORF">CIK83_12730</name>
</gene>
<dbReference type="PROSITE" id="PS00135">
    <property type="entry name" value="TRYPSIN_SER"/>
    <property type="match status" value="1"/>
</dbReference>
<dbReference type="Proteomes" id="UP000252479">
    <property type="component" value="Unassembled WGS sequence"/>
</dbReference>
<dbReference type="SMART" id="SM00020">
    <property type="entry name" value="Tryp_SPc"/>
    <property type="match status" value="1"/>
</dbReference>
<keyword evidence="2 4" id="KW-0645">Protease</keyword>
<dbReference type="InterPro" id="IPR009003">
    <property type="entry name" value="Peptidase_S1_PA"/>
</dbReference>
<dbReference type="PANTHER" id="PTHR24260:SF132">
    <property type="entry name" value="PEPTIDASE S1 DOMAIN-CONTAINING PROTEIN"/>
    <property type="match status" value="1"/>
</dbReference>
<dbReference type="SUPFAM" id="SSF50494">
    <property type="entry name" value="Trypsin-like serine proteases"/>
    <property type="match status" value="1"/>
</dbReference>
<dbReference type="GO" id="GO:0004252">
    <property type="term" value="F:serine-type endopeptidase activity"/>
    <property type="evidence" value="ECO:0007669"/>
    <property type="project" value="InterPro"/>
</dbReference>
<dbReference type="InterPro" id="IPR001254">
    <property type="entry name" value="Trypsin_dom"/>
</dbReference>
<dbReference type="InterPro" id="IPR001314">
    <property type="entry name" value="Peptidase_S1A"/>
</dbReference>
<protein>
    <submittedName>
        <fullName evidence="4">Serine protease</fullName>
    </submittedName>
</protein>
<evidence type="ECO:0000256" key="2">
    <source>
        <dbReference type="RuleBase" id="RU363034"/>
    </source>
</evidence>
<comment type="caution">
    <text evidence="4">The sequence shown here is derived from an EMBL/GenBank/DDBJ whole genome shotgun (WGS) entry which is preliminary data.</text>
</comment>
<reference evidence="4 5" key="1">
    <citation type="journal article" date="2017" name="Elife">
        <title>Extensive horizontal gene transfer in cheese-associated bacteria.</title>
        <authorList>
            <person name="Bonham K.S."/>
            <person name="Wolfe B.E."/>
            <person name="Dutton R.J."/>
        </authorList>
    </citation>
    <scope>NUCLEOTIDE SEQUENCE [LARGE SCALE GENOMIC DNA]</scope>
    <source>
        <strain evidence="4 5">JB196</strain>
    </source>
</reference>
<dbReference type="PROSITE" id="PS00134">
    <property type="entry name" value="TRYPSIN_HIS"/>
    <property type="match status" value="1"/>
</dbReference>
<dbReference type="Gene3D" id="2.40.10.10">
    <property type="entry name" value="Trypsin-like serine proteases"/>
    <property type="match status" value="1"/>
</dbReference>